<dbReference type="Gene3D" id="3.40.50.10090">
    <property type="match status" value="2"/>
</dbReference>
<keyword evidence="4 9" id="KW-0456">Lyase</keyword>
<evidence type="ECO:0000256" key="4">
    <source>
        <dbReference type="ARBA" id="ARBA00023239"/>
    </source>
</evidence>
<evidence type="ECO:0000313" key="12">
    <source>
        <dbReference type="Proteomes" id="UP000317496"/>
    </source>
</evidence>
<reference evidence="11 12" key="1">
    <citation type="submission" date="2019-07" db="EMBL/GenBank/DDBJ databases">
        <title>Genome sequencing for Ferrovibrio sp. K5.</title>
        <authorList>
            <person name="Park S.-J."/>
        </authorList>
    </citation>
    <scope>NUCLEOTIDE SEQUENCE [LARGE SCALE GENOMIC DNA]</scope>
    <source>
        <strain evidence="11 12">K5</strain>
    </source>
</reference>
<evidence type="ECO:0000256" key="3">
    <source>
        <dbReference type="ARBA" id="ARBA00013109"/>
    </source>
</evidence>
<dbReference type="Proteomes" id="UP000317496">
    <property type="component" value="Chromosome"/>
</dbReference>
<evidence type="ECO:0000256" key="2">
    <source>
        <dbReference type="ARBA" id="ARBA00008133"/>
    </source>
</evidence>
<dbReference type="GO" id="GO:0006780">
    <property type="term" value="P:uroporphyrinogen III biosynthetic process"/>
    <property type="evidence" value="ECO:0007669"/>
    <property type="project" value="UniProtKB-UniRule"/>
</dbReference>
<evidence type="ECO:0000256" key="1">
    <source>
        <dbReference type="ARBA" id="ARBA00004772"/>
    </source>
</evidence>
<dbReference type="SUPFAM" id="SSF69618">
    <property type="entry name" value="HemD-like"/>
    <property type="match status" value="1"/>
</dbReference>
<evidence type="ECO:0000256" key="6">
    <source>
        <dbReference type="ARBA" id="ARBA00037589"/>
    </source>
</evidence>
<dbReference type="InterPro" id="IPR036108">
    <property type="entry name" value="4pyrrol_syn_uPrphyn_synt_sf"/>
</dbReference>
<dbReference type="CDD" id="cd06578">
    <property type="entry name" value="HemD"/>
    <property type="match status" value="1"/>
</dbReference>
<keyword evidence="12" id="KW-1185">Reference proteome</keyword>
<evidence type="ECO:0000256" key="9">
    <source>
        <dbReference type="RuleBase" id="RU366031"/>
    </source>
</evidence>
<dbReference type="InterPro" id="IPR039793">
    <property type="entry name" value="UROS/Hem4"/>
</dbReference>
<dbReference type="OrthoDB" id="7163809at2"/>
<dbReference type="PANTHER" id="PTHR38042">
    <property type="entry name" value="UROPORPHYRINOGEN-III SYNTHASE, CHLOROPLASTIC"/>
    <property type="match status" value="1"/>
</dbReference>
<dbReference type="EC" id="4.2.1.75" evidence="3 9"/>
<dbReference type="GO" id="GO:0006782">
    <property type="term" value="P:protoporphyrinogen IX biosynthetic process"/>
    <property type="evidence" value="ECO:0007669"/>
    <property type="project" value="UniProtKB-UniRule"/>
</dbReference>
<evidence type="ECO:0000313" key="11">
    <source>
        <dbReference type="EMBL" id="QDO96837.1"/>
    </source>
</evidence>
<comment type="similarity">
    <text evidence="2 9">Belongs to the uroporphyrinogen-III synthase family.</text>
</comment>
<name>A0A516GZA2_9PROT</name>
<dbReference type="KEGG" id="fer:FNB15_05905"/>
<dbReference type="AlphaFoldDB" id="A0A516GZA2"/>
<gene>
    <name evidence="11" type="ORF">FNB15_05905</name>
</gene>
<dbReference type="PANTHER" id="PTHR38042:SF1">
    <property type="entry name" value="UROPORPHYRINOGEN-III SYNTHASE, CHLOROPLASTIC"/>
    <property type="match status" value="1"/>
</dbReference>
<dbReference type="GO" id="GO:0004852">
    <property type="term" value="F:uroporphyrinogen-III synthase activity"/>
    <property type="evidence" value="ECO:0007669"/>
    <property type="project" value="UniProtKB-UniRule"/>
</dbReference>
<sequence>MQLLLTRPEAESQSLRDRLQAMGHVVDAAPMLAIRQKHDAGDGLRAALDGVTALLFTSANGVRAFADAEPQRDFIVYAVGPASALAAKAAGFTRVEAAGGDVDLLAQMVRARHSRAAGALLHAAGSARAGDLQAMLQQDGYDVRRAVLYDAETAIQLPPAVAARFAAKGYDGVLFFSPRTAATFVNLAQAAGIAGGAAVATAWCLSDNVAREASVLPWRDVKVAQSPGEADLVALLQ</sequence>
<dbReference type="UniPathway" id="UPA00251">
    <property type="reaction ID" value="UER00320"/>
</dbReference>
<proteinExistence type="inferred from homology"/>
<dbReference type="RefSeq" id="WP_144067818.1">
    <property type="nucleotide sequence ID" value="NZ_CP041636.1"/>
</dbReference>
<dbReference type="InterPro" id="IPR003754">
    <property type="entry name" value="4pyrrol_synth_uPrphyn_synth"/>
</dbReference>
<evidence type="ECO:0000256" key="8">
    <source>
        <dbReference type="ARBA" id="ARBA00048617"/>
    </source>
</evidence>
<comment type="pathway">
    <text evidence="1 9">Porphyrin-containing compound metabolism; protoporphyrin-IX biosynthesis; coproporphyrinogen-III from 5-aminolevulinate: step 3/4.</text>
</comment>
<evidence type="ECO:0000256" key="5">
    <source>
        <dbReference type="ARBA" id="ARBA00023244"/>
    </source>
</evidence>
<evidence type="ECO:0000256" key="7">
    <source>
        <dbReference type="ARBA" id="ARBA00040167"/>
    </source>
</evidence>
<dbReference type="Pfam" id="PF02602">
    <property type="entry name" value="HEM4"/>
    <property type="match status" value="1"/>
</dbReference>
<keyword evidence="5 9" id="KW-0627">Porphyrin biosynthesis</keyword>
<comment type="function">
    <text evidence="6 9">Catalyzes cyclization of the linear tetrapyrrole, hydroxymethylbilane, to the macrocyclic uroporphyrinogen III.</text>
</comment>
<feature type="domain" description="Tetrapyrrole biosynthesis uroporphyrinogen III synthase" evidence="10">
    <location>
        <begin position="15"/>
        <end position="233"/>
    </location>
</feature>
<accession>A0A516GZA2</accession>
<comment type="catalytic activity">
    <reaction evidence="8 9">
        <text>hydroxymethylbilane = uroporphyrinogen III + H2O</text>
        <dbReference type="Rhea" id="RHEA:18965"/>
        <dbReference type="ChEBI" id="CHEBI:15377"/>
        <dbReference type="ChEBI" id="CHEBI:57308"/>
        <dbReference type="ChEBI" id="CHEBI:57845"/>
        <dbReference type="EC" id="4.2.1.75"/>
    </reaction>
</comment>
<dbReference type="EMBL" id="CP041636">
    <property type="protein sequence ID" value="QDO96837.1"/>
    <property type="molecule type" value="Genomic_DNA"/>
</dbReference>
<organism evidence="11 12">
    <name type="scientific">Ferrovibrio terrae</name>
    <dbReference type="NCBI Taxonomy" id="2594003"/>
    <lineage>
        <taxon>Bacteria</taxon>
        <taxon>Pseudomonadati</taxon>
        <taxon>Pseudomonadota</taxon>
        <taxon>Alphaproteobacteria</taxon>
        <taxon>Rhodospirillales</taxon>
        <taxon>Rhodospirillaceae</taxon>
        <taxon>Ferrovibrio</taxon>
    </lineage>
</organism>
<protein>
    <recommendedName>
        <fullName evidence="7 9">Uroporphyrinogen-III synthase</fullName>
        <ecNumber evidence="3 9">4.2.1.75</ecNumber>
    </recommendedName>
</protein>
<evidence type="ECO:0000259" key="10">
    <source>
        <dbReference type="Pfam" id="PF02602"/>
    </source>
</evidence>